<organism evidence="1 2">
    <name type="scientific">Sulfitobacter sabulilitoris</name>
    <dbReference type="NCBI Taxonomy" id="2562655"/>
    <lineage>
        <taxon>Bacteria</taxon>
        <taxon>Pseudomonadati</taxon>
        <taxon>Pseudomonadota</taxon>
        <taxon>Alphaproteobacteria</taxon>
        <taxon>Rhodobacterales</taxon>
        <taxon>Roseobacteraceae</taxon>
        <taxon>Sulfitobacter</taxon>
    </lineage>
</organism>
<dbReference type="PANTHER" id="PTHR41532:SF1">
    <property type="entry name" value="FIXS PROTEIN"/>
    <property type="match status" value="1"/>
</dbReference>
<gene>
    <name evidence="1" type="primary">ccoS</name>
    <name evidence="1" type="ORF">FDT80_13580</name>
</gene>
<dbReference type="AlphaFoldDB" id="A0A5S3PD30"/>
<dbReference type="OrthoDB" id="9802763at2"/>
<accession>A0A5S3PD30</accession>
<dbReference type="EMBL" id="VANS01000003">
    <property type="protein sequence ID" value="TMM51774.1"/>
    <property type="molecule type" value="Genomic_DNA"/>
</dbReference>
<dbReference type="NCBIfam" id="TIGR00847">
    <property type="entry name" value="ccoS"/>
    <property type="match status" value="1"/>
</dbReference>
<dbReference type="PANTHER" id="PTHR41532">
    <property type="entry name" value="FIXS PROTEIN"/>
    <property type="match status" value="1"/>
</dbReference>
<dbReference type="Pfam" id="PF03597">
    <property type="entry name" value="FixS"/>
    <property type="match status" value="1"/>
</dbReference>
<keyword evidence="2" id="KW-1185">Reference proteome</keyword>
<name>A0A5S3PD30_9RHOB</name>
<proteinExistence type="predicted"/>
<protein>
    <submittedName>
        <fullName evidence="1">Cbb3-type cytochrome oxidase assembly protein CcoS</fullName>
    </submittedName>
</protein>
<dbReference type="Proteomes" id="UP000309550">
    <property type="component" value="Unassembled WGS sequence"/>
</dbReference>
<dbReference type="RefSeq" id="WP_138662846.1">
    <property type="nucleotide sequence ID" value="NZ_VANS01000003.1"/>
</dbReference>
<evidence type="ECO:0000313" key="2">
    <source>
        <dbReference type="Proteomes" id="UP000309550"/>
    </source>
</evidence>
<comment type="caution">
    <text evidence="1">The sequence shown here is derived from an EMBL/GenBank/DDBJ whole genome shotgun (WGS) entry which is preliminary data.</text>
</comment>
<dbReference type="InterPro" id="IPR004714">
    <property type="entry name" value="Cyt_oxidase_maturation_cbb3"/>
</dbReference>
<sequence>MNVLVWLIPASLSLGALGLAGFVWTLRQGQYDDLDGAAWRLLIDQDDLDQGPLAPRSAKTPHDEL</sequence>
<evidence type="ECO:0000313" key="1">
    <source>
        <dbReference type="EMBL" id="TMM51774.1"/>
    </source>
</evidence>
<reference evidence="1 2" key="1">
    <citation type="submission" date="2019-05" db="EMBL/GenBank/DDBJ databases">
        <title>Sulfitobacter sabulilitoris sp. nov., isolated from a marine sand.</title>
        <authorList>
            <person name="Yoon J.-H."/>
        </authorList>
    </citation>
    <scope>NUCLEOTIDE SEQUENCE [LARGE SCALE GENOMIC DNA]</scope>
    <source>
        <strain evidence="1 2">HSMS-29</strain>
    </source>
</reference>